<name>A0A410WRE4_9BACL</name>
<dbReference type="EMBL" id="CP026520">
    <property type="protein sequence ID" value="QAV16904.1"/>
    <property type="molecule type" value="Genomic_DNA"/>
</dbReference>
<sequence>MRLKMKKGLPSLLVGIDNLEMAFLESYYLIMFQYVDFDIKRINGEKISNFMLKLIIIYVFLFL</sequence>
<reference evidence="1 2" key="1">
    <citation type="submission" date="2018-01" db="EMBL/GenBank/DDBJ databases">
        <title>The whole genome sequencing and assembly of Paenibacillus chitinolyticus KCCM 41400 strain.</title>
        <authorList>
            <person name="Kim J.-Y."/>
            <person name="Park M.-K."/>
            <person name="Lee Y.-J."/>
            <person name="Yi H."/>
            <person name="Bahn Y.-S."/>
            <person name="Kim J.F."/>
            <person name="Lee D.-W."/>
        </authorList>
    </citation>
    <scope>NUCLEOTIDE SEQUENCE [LARGE SCALE GENOMIC DNA]</scope>
    <source>
        <strain evidence="1 2">KCCM 41400</strain>
    </source>
</reference>
<dbReference type="AlphaFoldDB" id="A0A410WRE4"/>
<evidence type="ECO:0000313" key="2">
    <source>
        <dbReference type="Proteomes" id="UP000288943"/>
    </source>
</evidence>
<dbReference type="Proteomes" id="UP000288943">
    <property type="component" value="Chromosome"/>
</dbReference>
<protein>
    <submittedName>
        <fullName evidence="1">Uncharacterized protein</fullName>
    </submittedName>
</protein>
<organism evidence="1 2">
    <name type="scientific">Paenibacillus chitinolyticus</name>
    <dbReference type="NCBI Taxonomy" id="79263"/>
    <lineage>
        <taxon>Bacteria</taxon>
        <taxon>Bacillati</taxon>
        <taxon>Bacillota</taxon>
        <taxon>Bacilli</taxon>
        <taxon>Bacillales</taxon>
        <taxon>Paenibacillaceae</taxon>
        <taxon>Paenibacillus</taxon>
    </lineage>
</organism>
<gene>
    <name evidence="1" type="ORF">PC41400_04065</name>
</gene>
<evidence type="ECO:0000313" key="1">
    <source>
        <dbReference type="EMBL" id="QAV16904.1"/>
    </source>
</evidence>
<dbReference type="KEGG" id="pchi:PC41400_04065"/>
<accession>A0A410WRE4</accession>
<proteinExistence type="predicted"/>